<sequence length="293" mass="33936">MSSFKDTAMHGARQVKHWGFLAEKHGRALSTRTRNRVADVINPVRSRISPYSFDPSLYRRSFLVRPAPPQKEPSQLPRQVFMVWTGENDLTPARSRNLQATQEIVGVPVHLVRPENLDDWLLPGHPLHPAYDQLSLVHRSDYLRAYLLHHYGGGYCVIKRALHDWNGSFDALEEHPDRWIIGYPEQHVNDPARLPGRLGHDIRKHYSRLVSSGALITRSHTDFTAEWLREIERRLDYFADQLAEFPGGIRGEVVGYPVSWTDVLGKIYHPLQLKHLPRILQDDRLEVELTDYR</sequence>
<reference evidence="3" key="2">
    <citation type="submission" date="2016-04" db="EMBL/GenBank/DDBJ databases">
        <authorList>
            <person name="Waterworth S."/>
            <person name="Matcher G."/>
        </authorList>
    </citation>
    <scope>NUCLEOTIDE SEQUENCE [LARGE SCALE GENOMIC DNA]</scope>
    <source>
        <strain evidence="3">RuSp02-3</strain>
    </source>
</reference>
<gene>
    <name evidence="2" type="ORF">A5N15_00920</name>
    <name evidence="1" type="ORF">AN277_0200750</name>
</gene>
<keyword evidence="3" id="KW-1185">Reference proteome</keyword>
<protein>
    <recommendedName>
        <fullName evidence="5">Capsular polysaccharide synthesis protein</fullName>
    </recommendedName>
</protein>
<dbReference type="RefSeq" id="WP_055684352.1">
    <property type="nucleotide sequence ID" value="NZ_LJBJ02000001.1"/>
</dbReference>
<evidence type="ECO:0008006" key="5">
    <source>
        <dbReference type="Google" id="ProtNLM"/>
    </source>
</evidence>
<organism evidence="1 3">
    <name type="scientific">Rothia kristinae</name>
    <dbReference type="NCBI Taxonomy" id="37923"/>
    <lineage>
        <taxon>Bacteria</taxon>
        <taxon>Bacillati</taxon>
        <taxon>Actinomycetota</taxon>
        <taxon>Actinomycetes</taxon>
        <taxon>Micrococcales</taxon>
        <taxon>Micrococcaceae</taxon>
        <taxon>Rothia</taxon>
    </lineage>
</organism>
<reference evidence="1" key="1">
    <citation type="submission" date="2016-04" db="EMBL/GenBank/DDBJ databases">
        <authorList>
            <person name="Evans L.H."/>
            <person name="Alamgir A."/>
            <person name="Owens N."/>
            <person name="Weber N.D."/>
            <person name="Virtaneva K."/>
            <person name="Barbian K."/>
            <person name="Babar A."/>
            <person name="Rosenke K."/>
        </authorList>
    </citation>
    <scope>NUCLEOTIDE SEQUENCE [LARGE SCALE GENOMIC DNA]</scope>
    <source>
        <strain evidence="1">RUTW2-3</strain>
    </source>
</reference>
<evidence type="ECO:0000313" key="4">
    <source>
        <dbReference type="Proteomes" id="UP000092021"/>
    </source>
</evidence>
<name>A0A199NWB6_9MICC</name>
<dbReference type="AlphaFoldDB" id="A0A199NWB6"/>
<dbReference type="Proteomes" id="UP000053171">
    <property type="component" value="Unassembled WGS sequence"/>
</dbReference>
<dbReference type="EMBL" id="LJBJ02000001">
    <property type="protein sequence ID" value="OAX52928.1"/>
    <property type="molecule type" value="Genomic_DNA"/>
</dbReference>
<evidence type="ECO:0000313" key="2">
    <source>
        <dbReference type="EMBL" id="OAX67762.1"/>
    </source>
</evidence>
<dbReference type="Proteomes" id="UP000092021">
    <property type="component" value="Unassembled WGS sequence"/>
</dbReference>
<dbReference type="EMBL" id="LWGZ01000068">
    <property type="protein sequence ID" value="OAX67762.1"/>
    <property type="molecule type" value="Genomic_DNA"/>
</dbReference>
<accession>A0A199NWB6</accession>
<comment type="caution">
    <text evidence="1">The sequence shown here is derived from an EMBL/GenBank/DDBJ whole genome shotgun (WGS) entry which is preliminary data.</text>
</comment>
<dbReference type="Gene3D" id="3.90.550.20">
    <property type="match status" value="1"/>
</dbReference>
<proteinExistence type="predicted"/>
<evidence type="ECO:0000313" key="3">
    <source>
        <dbReference type="Proteomes" id="UP000053171"/>
    </source>
</evidence>
<evidence type="ECO:0000313" key="1">
    <source>
        <dbReference type="EMBL" id="OAX52928.1"/>
    </source>
</evidence>
<reference evidence="1 3" key="3">
    <citation type="submission" date="2016-06" db="EMBL/GenBank/DDBJ databases">
        <title>Identification of putative biosynthetic pathways for the production of bioactive secondary metabolites by the marine actinomycete Kocuria kristinae RUTW2-3.</title>
        <authorList>
            <person name="Waterworth S.C."/>
            <person name="Walmsley T.A."/>
            <person name="Matongo T."/>
            <person name="Davies-Coleman M.T."/>
            <person name="Dorrington R.A."/>
        </authorList>
    </citation>
    <scope>NUCLEOTIDE SEQUENCE [LARGE SCALE GENOMIC DNA]</scope>
    <source>
        <strain evidence="3">RuSp02-3</strain>
        <strain evidence="1">RUTW2-3</strain>
        <strain evidence="2 4">RUTW4-5</strain>
    </source>
</reference>